<feature type="region of interest" description="Disordered" evidence="8">
    <location>
        <begin position="287"/>
        <end position="307"/>
    </location>
</feature>
<dbReference type="GO" id="GO:0005254">
    <property type="term" value="F:chloride channel activity"/>
    <property type="evidence" value="ECO:0007669"/>
    <property type="project" value="InterPro"/>
</dbReference>
<evidence type="ECO:0008006" key="11">
    <source>
        <dbReference type="Google" id="ProtNLM"/>
    </source>
</evidence>
<evidence type="ECO:0000256" key="4">
    <source>
        <dbReference type="ARBA" id="ARBA00022692"/>
    </source>
</evidence>
<dbReference type="GO" id="GO:0005886">
    <property type="term" value="C:plasma membrane"/>
    <property type="evidence" value="ECO:0007669"/>
    <property type="project" value="UniProtKB-SubCell"/>
</dbReference>
<dbReference type="EMBL" id="BLLK01000022">
    <property type="protein sequence ID" value="GFH47185.1"/>
    <property type="molecule type" value="Genomic_DNA"/>
</dbReference>
<dbReference type="PANTHER" id="PTHR33281">
    <property type="entry name" value="UPF0187 PROTEIN YNEE"/>
    <property type="match status" value="1"/>
</dbReference>
<dbReference type="AlphaFoldDB" id="A0AAD3CLC4"/>
<evidence type="ECO:0000256" key="6">
    <source>
        <dbReference type="ARBA" id="ARBA00023065"/>
    </source>
</evidence>
<evidence type="ECO:0000256" key="7">
    <source>
        <dbReference type="ARBA" id="ARBA00023136"/>
    </source>
</evidence>
<gene>
    <name evidence="9" type="ORF">CTEN210_03660</name>
</gene>
<dbReference type="Pfam" id="PF25539">
    <property type="entry name" value="Bestrophin_2"/>
    <property type="match status" value="1"/>
</dbReference>
<comment type="caution">
    <text evidence="9">The sequence shown here is derived from an EMBL/GenBank/DDBJ whole genome shotgun (WGS) entry which is preliminary data.</text>
</comment>
<keyword evidence="10" id="KW-1185">Reference proteome</keyword>
<evidence type="ECO:0000256" key="3">
    <source>
        <dbReference type="ARBA" id="ARBA00022475"/>
    </source>
</evidence>
<protein>
    <recommendedName>
        <fullName evidence="11">Bestrophin homolog</fullName>
    </recommendedName>
</protein>
<evidence type="ECO:0000256" key="2">
    <source>
        <dbReference type="ARBA" id="ARBA00022448"/>
    </source>
</evidence>
<dbReference type="InterPro" id="IPR044669">
    <property type="entry name" value="YneE/VCCN1/2-like"/>
</dbReference>
<feature type="compositionally biased region" description="Low complexity" evidence="8">
    <location>
        <begin position="287"/>
        <end position="296"/>
    </location>
</feature>
<keyword evidence="6" id="KW-0406">Ion transport</keyword>
<keyword evidence="7" id="KW-0472">Membrane</keyword>
<accession>A0AAD3CLC4</accession>
<keyword evidence="5" id="KW-1133">Transmembrane helix</keyword>
<keyword evidence="3" id="KW-1003">Cell membrane</keyword>
<evidence type="ECO:0000256" key="5">
    <source>
        <dbReference type="ARBA" id="ARBA00022989"/>
    </source>
</evidence>
<dbReference type="Proteomes" id="UP001054902">
    <property type="component" value="Unassembled WGS sequence"/>
</dbReference>
<comment type="subcellular location">
    <subcellularLocation>
        <location evidence="1">Cell membrane</location>
        <topology evidence="1">Multi-pass membrane protein</topology>
    </subcellularLocation>
</comment>
<evidence type="ECO:0000313" key="10">
    <source>
        <dbReference type="Proteomes" id="UP001054902"/>
    </source>
</evidence>
<feature type="compositionally biased region" description="Basic and acidic residues" evidence="8">
    <location>
        <begin position="297"/>
        <end position="307"/>
    </location>
</feature>
<dbReference type="PANTHER" id="PTHR33281:SF19">
    <property type="entry name" value="VOLTAGE-DEPENDENT ANION CHANNEL-FORMING PROTEIN YNEE"/>
    <property type="match status" value="1"/>
</dbReference>
<evidence type="ECO:0000256" key="1">
    <source>
        <dbReference type="ARBA" id="ARBA00004651"/>
    </source>
</evidence>
<proteinExistence type="predicted"/>
<evidence type="ECO:0000313" key="9">
    <source>
        <dbReference type="EMBL" id="GFH47185.1"/>
    </source>
</evidence>
<sequence length="307" mass="35301">MFILVAFRGSNSYQKYWEGRIAWGRIQTVSKDLAHMMCCHITIETAIDEIELKRMMTYIGAVSICAKARLRRETSIREDLKGLLSENEIKDIDNALHSPNYCLDVLGHYLAKQVRTKKLELPTNALIYSCGVLQISKAVGDMERLRNSFIPVIYTLHQRFIMVIWLVLVSMHFLNKYRWYTIPLGSVVAYIVLGIDAMGCEIEEPFGYDKNDLNLTMFCQSILQETQDIYHRRSKFGNSPVLQRLQSRHGSRRERNIEAINEADRQISFSRIVSTIANDNQYVLTRSSSKATSSSSSDHDIEMGEEI</sequence>
<keyword evidence="4" id="KW-0812">Transmembrane</keyword>
<name>A0AAD3CLC4_9STRA</name>
<reference evidence="9 10" key="1">
    <citation type="journal article" date="2021" name="Sci. Rep.">
        <title>The genome of the diatom Chaetoceros tenuissimus carries an ancient integrated fragment of an extant virus.</title>
        <authorList>
            <person name="Hongo Y."/>
            <person name="Kimura K."/>
            <person name="Takaki Y."/>
            <person name="Yoshida Y."/>
            <person name="Baba S."/>
            <person name="Kobayashi G."/>
            <person name="Nagasaki K."/>
            <person name="Hano T."/>
            <person name="Tomaru Y."/>
        </authorList>
    </citation>
    <scope>NUCLEOTIDE SEQUENCE [LARGE SCALE GENOMIC DNA]</scope>
    <source>
        <strain evidence="9 10">NIES-3715</strain>
    </source>
</reference>
<organism evidence="9 10">
    <name type="scientific">Chaetoceros tenuissimus</name>
    <dbReference type="NCBI Taxonomy" id="426638"/>
    <lineage>
        <taxon>Eukaryota</taxon>
        <taxon>Sar</taxon>
        <taxon>Stramenopiles</taxon>
        <taxon>Ochrophyta</taxon>
        <taxon>Bacillariophyta</taxon>
        <taxon>Coscinodiscophyceae</taxon>
        <taxon>Chaetocerotophycidae</taxon>
        <taxon>Chaetocerotales</taxon>
        <taxon>Chaetocerotaceae</taxon>
        <taxon>Chaetoceros</taxon>
    </lineage>
</organism>
<evidence type="ECO:0000256" key="8">
    <source>
        <dbReference type="SAM" id="MobiDB-lite"/>
    </source>
</evidence>
<keyword evidence="2" id="KW-0813">Transport</keyword>